<evidence type="ECO:0000313" key="5">
    <source>
        <dbReference type="Proteomes" id="UP001165524"/>
    </source>
</evidence>
<feature type="domain" description="DprA winged helix" evidence="3">
    <location>
        <begin position="290"/>
        <end position="344"/>
    </location>
</feature>
<evidence type="ECO:0000313" key="4">
    <source>
        <dbReference type="EMBL" id="MCK0536942.1"/>
    </source>
</evidence>
<accession>A0ABT0E575</accession>
<comment type="similarity">
    <text evidence="1">Belongs to the DprA/Smf family.</text>
</comment>
<evidence type="ECO:0000259" key="2">
    <source>
        <dbReference type="Pfam" id="PF02481"/>
    </source>
</evidence>
<proteinExistence type="inferred from homology"/>
<dbReference type="EMBL" id="JALKII010000002">
    <property type="protein sequence ID" value="MCK0536942.1"/>
    <property type="molecule type" value="Genomic_DNA"/>
</dbReference>
<dbReference type="Gene3D" id="1.10.10.10">
    <property type="entry name" value="Winged helix-like DNA-binding domain superfamily/Winged helix DNA-binding domain"/>
    <property type="match status" value="1"/>
</dbReference>
<dbReference type="NCBIfam" id="TIGR00732">
    <property type="entry name" value="dprA"/>
    <property type="match status" value="1"/>
</dbReference>
<reference evidence="4" key="1">
    <citation type="submission" date="2022-04" db="EMBL/GenBank/DDBJ databases">
        <title>Alcanivorax sp. CY1518 draft genome sequence.</title>
        <authorList>
            <person name="Zhao G."/>
            <person name="An M."/>
        </authorList>
    </citation>
    <scope>NUCLEOTIDE SEQUENCE</scope>
    <source>
        <strain evidence="4">CY1518</strain>
    </source>
</reference>
<organism evidence="4 5">
    <name type="scientific">Alcanivorax quisquiliarum</name>
    <dbReference type="NCBI Taxonomy" id="2933565"/>
    <lineage>
        <taxon>Bacteria</taxon>
        <taxon>Pseudomonadati</taxon>
        <taxon>Pseudomonadota</taxon>
        <taxon>Gammaproteobacteria</taxon>
        <taxon>Oceanospirillales</taxon>
        <taxon>Alcanivoracaceae</taxon>
        <taxon>Alcanivorax</taxon>
    </lineage>
</organism>
<dbReference type="InterPro" id="IPR057666">
    <property type="entry name" value="DrpA_SLOG"/>
</dbReference>
<dbReference type="PANTHER" id="PTHR43022:SF1">
    <property type="entry name" value="PROTEIN SMF"/>
    <property type="match status" value="1"/>
</dbReference>
<dbReference type="InterPro" id="IPR036388">
    <property type="entry name" value="WH-like_DNA-bd_sf"/>
</dbReference>
<evidence type="ECO:0000259" key="3">
    <source>
        <dbReference type="Pfam" id="PF17782"/>
    </source>
</evidence>
<dbReference type="Proteomes" id="UP001165524">
    <property type="component" value="Unassembled WGS sequence"/>
</dbReference>
<name>A0ABT0E575_9GAMM</name>
<protein>
    <submittedName>
        <fullName evidence="4">DNA-processing protein DprA</fullName>
    </submittedName>
</protein>
<comment type="caution">
    <text evidence="4">The sequence shown here is derived from an EMBL/GenBank/DDBJ whole genome shotgun (WGS) entry which is preliminary data.</text>
</comment>
<dbReference type="InterPro" id="IPR041614">
    <property type="entry name" value="DprA_WH"/>
</dbReference>
<dbReference type="SUPFAM" id="SSF102405">
    <property type="entry name" value="MCP/YpsA-like"/>
    <property type="match status" value="1"/>
</dbReference>
<gene>
    <name evidence="4" type="primary">dprA</name>
    <name evidence="4" type="ORF">MU846_04400</name>
</gene>
<dbReference type="Pfam" id="PF02481">
    <property type="entry name" value="DNA_processg_A"/>
    <property type="match status" value="1"/>
</dbReference>
<dbReference type="InterPro" id="IPR003488">
    <property type="entry name" value="DprA"/>
</dbReference>
<feature type="domain" description="Smf/DprA SLOG" evidence="2">
    <location>
        <begin position="68"/>
        <end position="276"/>
    </location>
</feature>
<dbReference type="Pfam" id="PF17782">
    <property type="entry name" value="WHD_DprA"/>
    <property type="match status" value="1"/>
</dbReference>
<dbReference type="RefSeq" id="WP_246948859.1">
    <property type="nucleotide sequence ID" value="NZ_JALKII010000002.1"/>
</dbReference>
<evidence type="ECO:0000256" key="1">
    <source>
        <dbReference type="ARBA" id="ARBA00006525"/>
    </source>
</evidence>
<dbReference type="PANTHER" id="PTHR43022">
    <property type="entry name" value="PROTEIN SMF"/>
    <property type="match status" value="1"/>
</dbReference>
<keyword evidence="5" id="KW-1185">Reference proteome</keyword>
<sequence length="349" mass="36355">MDGQHARLSLALRFHTASPVLGRLLREHGPVEHLIRQPELIARAVPATVPRRELAQWPAFVASEGWRLIAFGDADYPPLLATLPDAPGMLFVQGDTELLQAPQLALVGARGASPDGLRSARQLGSDLAAMGFVVTSGLALGIDAAAHEGALHSGRTLAVMASGPDTLYPARHKALARRIVAGGGALVTEYPPGVPPARAHFPLRNRIISGLSLGTVVVEAALRSGSLITARLAAEQGRAVFAVPGSVHNPLSRGCHQLLRDGALWLESIDDVLEEFGQFTTLAAGVGGEPAGPAPRTEGLLAHFGSGVNNLDELLARSGLPVAELSSQLAQLEIDGVVVRLAGGYARSG</sequence>
<dbReference type="Gene3D" id="3.40.50.450">
    <property type="match status" value="1"/>
</dbReference>